<gene>
    <name evidence="1" type="ORF">M408DRAFT_279472</name>
</gene>
<dbReference type="PANTHER" id="PTHR43788:SF8">
    <property type="entry name" value="DNA-BINDING PROTEIN SMUBP-2"/>
    <property type="match status" value="1"/>
</dbReference>
<dbReference type="InterPro" id="IPR027417">
    <property type="entry name" value="P-loop_NTPase"/>
</dbReference>
<dbReference type="Proteomes" id="UP000054097">
    <property type="component" value="Unassembled WGS sequence"/>
</dbReference>
<name>A0A0C3ARU5_SERVB</name>
<dbReference type="SUPFAM" id="SSF52540">
    <property type="entry name" value="P-loop containing nucleoside triphosphate hydrolases"/>
    <property type="match status" value="1"/>
</dbReference>
<reference evidence="2" key="2">
    <citation type="submission" date="2015-01" db="EMBL/GenBank/DDBJ databases">
        <title>Evolutionary Origins and Diversification of the Mycorrhizal Mutualists.</title>
        <authorList>
            <consortium name="DOE Joint Genome Institute"/>
            <consortium name="Mycorrhizal Genomics Consortium"/>
            <person name="Kohler A."/>
            <person name="Kuo A."/>
            <person name="Nagy L.G."/>
            <person name="Floudas D."/>
            <person name="Copeland A."/>
            <person name="Barry K.W."/>
            <person name="Cichocki N."/>
            <person name="Veneault-Fourrey C."/>
            <person name="LaButti K."/>
            <person name="Lindquist E.A."/>
            <person name="Lipzen A."/>
            <person name="Lundell T."/>
            <person name="Morin E."/>
            <person name="Murat C."/>
            <person name="Riley R."/>
            <person name="Ohm R."/>
            <person name="Sun H."/>
            <person name="Tunlid A."/>
            <person name="Henrissat B."/>
            <person name="Grigoriev I.V."/>
            <person name="Hibbett D.S."/>
            <person name="Martin F."/>
        </authorList>
    </citation>
    <scope>NUCLEOTIDE SEQUENCE [LARGE SCALE GENOMIC DNA]</scope>
    <source>
        <strain evidence="2">MAFF 305830</strain>
    </source>
</reference>
<dbReference type="OrthoDB" id="6513042at2759"/>
<organism evidence="1 2">
    <name type="scientific">Serendipita vermifera MAFF 305830</name>
    <dbReference type="NCBI Taxonomy" id="933852"/>
    <lineage>
        <taxon>Eukaryota</taxon>
        <taxon>Fungi</taxon>
        <taxon>Dikarya</taxon>
        <taxon>Basidiomycota</taxon>
        <taxon>Agaricomycotina</taxon>
        <taxon>Agaricomycetes</taxon>
        <taxon>Sebacinales</taxon>
        <taxon>Serendipitaceae</taxon>
        <taxon>Serendipita</taxon>
    </lineage>
</organism>
<evidence type="ECO:0000313" key="2">
    <source>
        <dbReference type="Proteomes" id="UP000054097"/>
    </source>
</evidence>
<accession>A0A0C3ARU5</accession>
<dbReference type="InterPro" id="IPR050534">
    <property type="entry name" value="Coronavir_polyprotein_1ab"/>
</dbReference>
<dbReference type="PANTHER" id="PTHR43788">
    <property type="entry name" value="DNA2/NAM7 HELICASE FAMILY MEMBER"/>
    <property type="match status" value="1"/>
</dbReference>
<dbReference type="AlphaFoldDB" id="A0A0C3ARU5"/>
<dbReference type="GO" id="GO:0043139">
    <property type="term" value="F:5'-3' DNA helicase activity"/>
    <property type="evidence" value="ECO:0007669"/>
    <property type="project" value="TreeGrafter"/>
</dbReference>
<evidence type="ECO:0000313" key="1">
    <source>
        <dbReference type="EMBL" id="KIM22774.1"/>
    </source>
</evidence>
<dbReference type="Pfam" id="PF13604">
    <property type="entry name" value="AAA_30"/>
    <property type="match status" value="1"/>
</dbReference>
<dbReference type="HOGENOM" id="CLU_004861_1_0_1"/>
<dbReference type="EMBL" id="KN824348">
    <property type="protein sequence ID" value="KIM22774.1"/>
    <property type="molecule type" value="Genomic_DNA"/>
</dbReference>
<sequence>MAKHLSPTNVATYYHNQCHLYLHNAYHRPHDIIKATPKDVSPLSAAQFQRGLEWESRLFRWLEVQNKLVRLDATSPPKTAAQIRDLFVETGNALDVESSRYIVNLTFKSPAFEHELGLVKGSRLPVAFGVAKPDLVKITRVSKDVIEWEVIDAKASSILKSSHNAQIGFYHLCLETLIASVPVPKRIRIVPSIHASIWMPSAEGEEFSVPVSTPVSLLLPPLRTFLFKTLPEQILNLQREQVEWHLNPSCQGCEFFDSCKTSTTEDGRLGMIPNLSVSEARFIREVVDISVHHGLLPAKNRLTDIEELDSLVKKEGIDKLEKTYAATAKRFQRLLGVQKTSIRQWSPQLEAALTDKPQLTRLRVFTFPRAEEVAIFFSVIIDISDNTIGAFCCSLFSHKETPQPGGLMHIEGAADEFIPKMANMLRSRLEKSPKARTQVYTYSNPERAAINMHLIKAALFSDTEEERDDVRLCLGALCEGTSLLLTAFQPQILSGVLLTFLSKKNNLTKGSLQLCCERLGLQRDGTIEDLRKRIEGEQKRLAELGGRAGDELHRREVGQLGKVVVLKREIERIISLPIPGFVDLPQTAQALLAGRVKCEPDDVLFGQWAKRRGPSSSSRLWMDGLKDRNRCMRLLIENVRQRIRNAGLTEQILLNEAKALEVGMMDICESEKLRKLMFMLQFEVVLRLQELWQNRLDGCPNAPLLRYVGAEKRGATWENIFDIVSGALEPPVEERAFHDWLLVEEPEGPSDHLKVPPEIYFDDLSLSGLFFPLTKYTKPKWEEQHPIVKEKVFIANVREIRLATSDTDVSRPRSQAVIQISFTGKTFQKGKLYRISPRHVDFNLSRVLQNLVMMDFQGCLTNEQVPFMKLINDPQEFAESESFCDKPAEIKREQEIARGLNELENLGNVHAKALKLKDSQHRAARRMLFKRLSVVWGPPGTGKTYTLALSTLRMIEVLGSTAIKQCPIILVTAMTHAAIEAIVGKLNSLIGHYRDLKERDTSWLDMISLERVLSGTTHQAPKVKKVYIYAGTTYQLYKFCEKSRLTANVIIIDEAGQLALGTAALVIRWLSHNGKLVLAGDHQQLAPILATVYPEPPEERPLFGSVLDLLMDRKRGGLKIARTMSDPNSRSQDDERDGVVVQLLENFR</sequence>
<dbReference type="STRING" id="933852.A0A0C3ARU5"/>
<proteinExistence type="predicted"/>
<dbReference type="Gene3D" id="3.40.50.300">
    <property type="entry name" value="P-loop containing nucleotide triphosphate hydrolases"/>
    <property type="match status" value="1"/>
</dbReference>
<evidence type="ECO:0008006" key="3">
    <source>
        <dbReference type="Google" id="ProtNLM"/>
    </source>
</evidence>
<keyword evidence="2" id="KW-1185">Reference proteome</keyword>
<reference evidence="1 2" key="1">
    <citation type="submission" date="2014-04" db="EMBL/GenBank/DDBJ databases">
        <authorList>
            <consortium name="DOE Joint Genome Institute"/>
            <person name="Kuo A."/>
            <person name="Zuccaro A."/>
            <person name="Kohler A."/>
            <person name="Nagy L.G."/>
            <person name="Floudas D."/>
            <person name="Copeland A."/>
            <person name="Barry K.W."/>
            <person name="Cichocki N."/>
            <person name="Veneault-Fourrey C."/>
            <person name="LaButti K."/>
            <person name="Lindquist E.A."/>
            <person name="Lipzen A."/>
            <person name="Lundell T."/>
            <person name="Morin E."/>
            <person name="Murat C."/>
            <person name="Sun H."/>
            <person name="Tunlid A."/>
            <person name="Henrissat B."/>
            <person name="Grigoriev I.V."/>
            <person name="Hibbett D.S."/>
            <person name="Martin F."/>
            <person name="Nordberg H.P."/>
            <person name="Cantor M.N."/>
            <person name="Hua S.X."/>
        </authorList>
    </citation>
    <scope>NUCLEOTIDE SEQUENCE [LARGE SCALE GENOMIC DNA]</scope>
    <source>
        <strain evidence="1 2">MAFF 305830</strain>
    </source>
</reference>
<protein>
    <recommendedName>
        <fullName evidence="3">DNA2/NAM7 helicase helicase domain-containing protein</fullName>
    </recommendedName>
</protein>